<accession>A0A084GH46</accession>
<feature type="transmembrane region" description="Helical" evidence="17">
    <location>
        <begin position="744"/>
        <end position="762"/>
    </location>
</feature>
<reference evidence="21 22" key="1">
    <citation type="journal article" date="2014" name="Genome Announc.">
        <title>Draft genome sequence of the pathogenic fungus Scedosporium apiospermum.</title>
        <authorList>
            <person name="Vandeputte P."/>
            <person name="Ghamrawi S."/>
            <person name="Rechenmann M."/>
            <person name="Iltis A."/>
            <person name="Giraud S."/>
            <person name="Fleury M."/>
            <person name="Thornton C."/>
            <person name="Delhaes L."/>
            <person name="Meyer W."/>
            <person name="Papon N."/>
            <person name="Bouchara J.P."/>
        </authorList>
    </citation>
    <scope>NUCLEOTIDE SEQUENCE [LARGE SCALE GENOMIC DNA]</scope>
    <source>
        <strain evidence="21 22">IHEM 14462</strain>
    </source>
</reference>
<dbReference type="FunFam" id="3.40.630.10:FF:000057">
    <property type="entry name" value="Vacuolar membrane protease"/>
    <property type="match status" value="1"/>
</dbReference>
<dbReference type="OMA" id="FCHTFVN"/>
<keyword evidence="6 15" id="KW-0645">Protease</keyword>
<dbReference type="EMBL" id="JOWA01000022">
    <property type="protein sequence ID" value="KEZ46658.1"/>
    <property type="molecule type" value="Genomic_DNA"/>
</dbReference>
<dbReference type="HOGENOM" id="CLU_006412_1_0_1"/>
<evidence type="ECO:0000256" key="12">
    <source>
        <dbReference type="ARBA" id="ARBA00023049"/>
    </source>
</evidence>
<evidence type="ECO:0000256" key="10">
    <source>
        <dbReference type="ARBA" id="ARBA00022833"/>
    </source>
</evidence>
<feature type="transmembrane region" description="Helical" evidence="17">
    <location>
        <begin position="12"/>
        <end position="32"/>
    </location>
</feature>
<dbReference type="CDD" id="cd03875">
    <property type="entry name" value="M28_Fxna_like"/>
    <property type="match status" value="1"/>
</dbReference>
<dbReference type="PANTHER" id="PTHR12147:SF58">
    <property type="entry name" value="VACUOLAR MEMBRANE PROTEASE"/>
    <property type="match status" value="1"/>
</dbReference>
<dbReference type="RefSeq" id="XP_016646457.1">
    <property type="nucleotide sequence ID" value="XM_016783257.1"/>
</dbReference>
<dbReference type="AlphaFoldDB" id="A0A084GH46"/>
<comment type="subcellular location">
    <subcellularLocation>
        <location evidence="3">Vacuole membrane</location>
        <topology evidence="3">Multi-pass membrane protein</topology>
    </subcellularLocation>
</comment>
<feature type="transmembrane region" description="Helical" evidence="17">
    <location>
        <begin position="707"/>
        <end position="732"/>
    </location>
</feature>
<dbReference type="Pfam" id="PF22251">
    <property type="entry name" value="PFF1_TM"/>
    <property type="match status" value="1"/>
</dbReference>
<dbReference type="InterPro" id="IPR007484">
    <property type="entry name" value="Peptidase_M28"/>
</dbReference>
<evidence type="ECO:0000256" key="6">
    <source>
        <dbReference type="ARBA" id="ARBA00022670"/>
    </source>
</evidence>
<dbReference type="GO" id="GO:0005774">
    <property type="term" value="C:vacuolar membrane"/>
    <property type="evidence" value="ECO:0007669"/>
    <property type="project" value="UniProtKB-SubCell"/>
</dbReference>
<evidence type="ECO:0000256" key="13">
    <source>
        <dbReference type="ARBA" id="ARBA00023136"/>
    </source>
</evidence>
<gene>
    <name evidence="21" type="ORF">SAPIO_CDS0490</name>
</gene>
<feature type="transmembrane region" description="Helical" evidence="17">
    <location>
        <begin position="568"/>
        <end position="589"/>
    </location>
</feature>
<feature type="compositionally biased region" description="Basic and acidic residues" evidence="16">
    <location>
        <begin position="613"/>
        <end position="626"/>
    </location>
</feature>
<feature type="transmembrane region" description="Helical" evidence="17">
    <location>
        <begin position="473"/>
        <end position="492"/>
    </location>
</feature>
<feature type="transmembrane region" description="Helical" evidence="17">
    <location>
        <begin position="504"/>
        <end position="525"/>
    </location>
</feature>
<evidence type="ECO:0000256" key="16">
    <source>
        <dbReference type="SAM" id="MobiDB-lite"/>
    </source>
</evidence>
<comment type="cofactor">
    <cofactor evidence="1">
        <name>Zn(2+)</name>
        <dbReference type="ChEBI" id="CHEBI:29105"/>
    </cofactor>
</comment>
<feature type="region of interest" description="Disordered" evidence="16">
    <location>
        <begin position="597"/>
        <end position="653"/>
    </location>
</feature>
<feature type="transmembrane region" description="Helical" evidence="17">
    <location>
        <begin position="415"/>
        <end position="438"/>
    </location>
</feature>
<keyword evidence="22" id="KW-1185">Reference proteome</keyword>
<keyword evidence="8 15" id="KW-0479">Metal-binding</keyword>
<evidence type="ECO:0000256" key="15">
    <source>
        <dbReference type="RuleBase" id="RU361240"/>
    </source>
</evidence>
<evidence type="ECO:0000256" key="8">
    <source>
        <dbReference type="ARBA" id="ARBA00022723"/>
    </source>
</evidence>
<evidence type="ECO:0000256" key="4">
    <source>
        <dbReference type="ARBA" id="ARBA00010918"/>
    </source>
</evidence>
<sequence length="1055" mass="116496">MKWYNPFAFRPAQVTFWTTLVYVALVIPIIYIQETVPPTPNTSTPYPGVDLDDAWADLTSITKAFHPFSSKFNEDVREYLLGRIQDILNVNDVRWTSEMSWHGISPLNKNEAEANARLEKSPLATIFNDLVSNVTVTLTKSSSVGTADPSCGLGTYFEGSNLIVYIRGTDDDEGEWWKKDPSEWSENHHGVMVNAHFDSVSTGYGATDDGIGVVTILQMISYFTTPGNQPKHGIIALLNNGEEDYMWGSRTFGVNPVMPFVHTFLNLEGAGAGGRAVLFRSTDLEVTKAYSSAPNPFGTVVGSDGFALGLIKSQTDYVIFNQVYGARGLDVAFYEPRSMYHTMQDDTRHTSRASLWHMLSASIKTMEALSGEAGDAFVGPRPDHDESKVQNGRGSDGVWFDLVGKGFAVFGLRTLFGWSVSLLIVSPLVLLFVSWILAKSDKYYFFSSKVSSHDSVGGSNAVAINGWRGFFRFPLALIFSSGLVTGSALLLRKLNPLIVYSSSYAIWAMMVSLFYFSLWVIMRGANAMRPSALHRGYVFIWLFIISWAILVAVTVLEDRFHIAAGYPFVILHAATSLCLLISLCELFALPAKKDFSRWSQGPAPSAASITSRESLRSRDHLSDDPRPSTSKAPPPDEEPESADERTPLIISRSTTRTENLPRTTFSTTYRRSIASITDEPQNQVLRNNREPFHLEQAWSAELPSWTWFLQLLILGPVTVWLFGQLGLFLTAATSATGADGTALLLPYAAIGAFAILSLLPLAPFIHRIPHQTPLVLFAVFAGTLFYSLVAFPFSSNSTYKILFQQTLDVDTGASNITIDGLEEFVRPIIAELPSAAKKEVKCMPSGRNALRTCYYDGSAVLPNLQPEALAALGDEEEEDPRKRFANLISVNITRSPGPASKTAIFDVDAVNTKACFLIFRNKRVTSFHVEGAAPWDSRFGEFHEHGLCQVRLWRRDWDKVWRVAVKWGDDEGYDVAKETTPVGGGAALPLGHNGELRVREQERGKLEGEVACMWADANVPGVIPAFEEVVRFSPVWVTVTKAAEGLVVGTKKFSV</sequence>
<dbReference type="EC" id="3.4.-.-" evidence="15"/>
<proteinExistence type="inferred from homology"/>
<dbReference type="Gene3D" id="3.40.630.10">
    <property type="entry name" value="Zn peptidases"/>
    <property type="match status" value="1"/>
</dbReference>
<dbReference type="GO" id="GO:0046872">
    <property type="term" value="F:metal ion binding"/>
    <property type="evidence" value="ECO:0007669"/>
    <property type="project" value="UniProtKB-KW"/>
</dbReference>
<dbReference type="KEGG" id="sapo:SAPIO_CDS0490"/>
<evidence type="ECO:0000259" key="18">
    <source>
        <dbReference type="Pfam" id="PF04389"/>
    </source>
</evidence>
<evidence type="ECO:0000256" key="17">
    <source>
        <dbReference type="SAM" id="Phobius"/>
    </source>
</evidence>
<dbReference type="GO" id="GO:0006508">
    <property type="term" value="P:proteolysis"/>
    <property type="evidence" value="ECO:0007669"/>
    <property type="project" value="UniProtKB-KW"/>
</dbReference>
<dbReference type="InterPro" id="IPR053975">
    <property type="entry name" value="PFF1_C"/>
</dbReference>
<evidence type="ECO:0000313" key="22">
    <source>
        <dbReference type="Proteomes" id="UP000028545"/>
    </source>
</evidence>
<dbReference type="InterPro" id="IPR045175">
    <property type="entry name" value="M28_fam"/>
</dbReference>
<keyword evidence="11 17" id="KW-1133">Transmembrane helix</keyword>
<keyword evidence="10 15" id="KW-0862">Zinc</keyword>
<dbReference type="InterPro" id="IPR048024">
    <property type="entry name" value="Fxna-like_M28_dom"/>
</dbReference>
<evidence type="ECO:0000256" key="5">
    <source>
        <dbReference type="ARBA" id="ARBA00022554"/>
    </source>
</evidence>
<keyword evidence="7 17" id="KW-0812">Transmembrane</keyword>
<dbReference type="InterPro" id="IPR053976">
    <property type="entry name" value="PFF1_TM"/>
</dbReference>
<feature type="domain" description="Vacuolar membrane protease transmembrane" evidence="20">
    <location>
        <begin position="471"/>
        <end position="771"/>
    </location>
</feature>
<dbReference type="Pfam" id="PF22250">
    <property type="entry name" value="PFF1_C"/>
    <property type="match status" value="1"/>
</dbReference>
<dbReference type="VEuPathDB" id="FungiDB:SAPIO_CDS0490"/>
<evidence type="ECO:0000256" key="7">
    <source>
        <dbReference type="ARBA" id="ARBA00022692"/>
    </source>
</evidence>
<dbReference type="Pfam" id="PF04389">
    <property type="entry name" value="Peptidase_M28"/>
    <property type="match status" value="1"/>
</dbReference>
<feature type="transmembrane region" description="Helical" evidence="17">
    <location>
        <begin position="537"/>
        <end position="556"/>
    </location>
</feature>
<dbReference type="SUPFAM" id="SSF53187">
    <property type="entry name" value="Zn-dependent exopeptidases"/>
    <property type="match status" value="1"/>
</dbReference>
<keyword evidence="12 21" id="KW-0482">Metalloprotease</keyword>
<evidence type="ECO:0000256" key="14">
    <source>
        <dbReference type="ARBA" id="ARBA00023180"/>
    </source>
</evidence>
<evidence type="ECO:0000259" key="19">
    <source>
        <dbReference type="Pfam" id="PF22250"/>
    </source>
</evidence>
<dbReference type="PANTHER" id="PTHR12147">
    <property type="entry name" value="METALLOPEPTIDASE M28 FAMILY MEMBER"/>
    <property type="match status" value="1"/>
</dbReference>
<feature type="transmembrane region" description="Helical" evidence="17">
    <location>
        <begin position="774"/>
        <end position="793"/>
    </location>
</feature>
<dbReference type="Proteomes" id="UP000028545">
    <property type="component" value="Unassembled WGS sequence"/>
</dbReference>
<feature type="domain" description="Peptidase M28" evidence="18">
    <location>
        <begin position="188"/>
        <end position="364"/>
    </location>
</feature>
<evidence type="ECO:0000259" key="20">
    <source>
        <dbReference type="Pfam" id="PF22251"/>
    </source>
</evidence>
<dbReference type="GeneID" id="27718642"/>
<name>A0A084GH46_PSEDA</name>
<keyword evidence="9 15" id="KW-0378">Hydrolase</keyword>
<evidence type="ECO:0000256" key="2">
    <source>
        <dbReference type="ARBA" id="ARBA00003273"/>
    </source>
</evidence>
<evidence type="ECO:0000313" key="21">
    <source>
        <dbReference type="EMBL" id="KEZ46658.1"/>
    </source>
</evidence>
<dbReference type="OrthoDB" id="76293at2759"/>
<comment type="similarity">
    <text evidence="4 15">Belongs to the peptidase M28 family.</text>
</comment>
<evidence type="ECO:0000256" key="11">
    <source>
        <dbReference type="ARBA" id="ARBA00022989"/>
    </source>
</evidence>
<comment type="function">
    <text evidence="2">May be involved in vacuolar sorting and osmoregulation.</text>
</comment>
<organism evidence="21 22">
    <name type="scientific">Pseudallescheria apiosperma</name>
    <name type="common">Scedosporium apiospermum</name>
    <dbReference type="NCBI Taxonomy" id="563466"/>
    <lineage>
        <taxon>Eukaryota</taxon>
        <taxon>Fungi</taxon>
        <taxon>Dikarya</taxon>
        <taxon>Ascomycota</taxon>
        <taxon>Pezizomycotina</taxon>
        <taxon>Sordariomycetes</taxon>
        <taxon>Hypocreomycetidae</taxon>
        <taxon>Microascales</taxon>
        <taxon>Microascaceae</taxon>
        <taxon>Scedosporium</taxon>
    </lineage>
</organism>
<comment type="caution">
    <text evidence="21">The sequence shown here is derived from an EMBL/GenBank/DDBJ whole genome shotgun (WGS) entry which is preliminary data.</text>
</comment>
<keyword evidence="5" id="KW-0926">Vacuole</keyword>
<protein>
    <recommendedName>
        <fullName evidence="15">Peptide hydrolase</fullName>
        <ecNumber evidence="15">3.4.-.-</ecNumber>
    </recommendedName>
</protein>
<feature type="domain" description="Vacuolar membrane protease C-terminal" evidence="19">
    <location>
        <begin position="800"/>
        <end position="1047"/>
    </location>
</feature>
<evidence type="ECO:0000256" key="3">
    <source>
        <dbReference type="ARBA" id="ARBA00004128"/>
    </source>
</evidence>
<evidence type="ECO:0000256" key="9">
    <source>
        <dbReference type="ARBA" id="ARBA00022801"/>
    </source>
</evidence>
<keyword evidence="13 17" id="KW-0472">Membrane</keyword>
<evidence type="ECO:0000256" key="1">
    <source>
        <dbReference type="ARBA" id="ARBA00001947"/>
    </source>
</evidence>
<keyword evidence="14" id="KW-0325">Glycoprotein</keyword>
<dbReference type="GO" id="GO:0008235">
    <property type="term" value="F:metalloexopeptidase activity"/>
    <property type="evidence" value="ECO:0007669"/>
    <property type="project" value="InterPro"/>
</dbReference>